<sequence length="620" mass="70487">MFTLPNETLSHLLGIVLHYFFNQLQINKMTSKLQQVQRYTNFISRQLKILKEERQNVIGTVDDEVNQVEREVDAWVNGGVINQSTFDKINNRIQQVITFIMAMSVEVSDQDIQESGSDLNQMTSAKNNNLSGPTISHTREEAEEKTLLIREETLNKSGIDSPYITITRFAILEEAVLSLKNATEQFKEKQENFNKQLEILTYANVNSNTNIKENLTVLEKTSQKPSSNIDDLLETVKNVDIKLKRLEDDNKSINVSMNELNTQASSVRTFTNDALTSIQDLSKRVESTNEHFNEMSNKMNQLEISINVMSSEYKDQFEKICRNSKDKDATNIDYLLETVKNVNIKLNRLEAENMSVNVSIMELNKQISSVTNFSNDVIMSIQDLSKRAENTNQHYNEMSNKMDQLEISINLMSSQYTEQLENMSSRKNEKVDNLQLSKPRLNLEMLKEPLHKKEIFSKGHVLKQVEHFDKELAEISGKVTQIERKINHPTIGFFASKTLDASHICKYIDTFESVSANYGSHFNQSSGEFTAPLNGFYLIILNKHGGKETIGLHKISCIQKMKNPLSVIGDSRQLCSASNNGSVSRLVNLSSGDILVLHAFTQRQNGYGLSKISFSCCLIN</sequence>
<protein>
    <recommendedName>
        <fullName evidence="2">C1q domain-containing protein</fullName>
    </recommendedName>
</protein>
<name>A0AAV2IFE1_LYMST</name>
<accession>A0AAV2IFE1</accession>
<feature type="domain" description="C1q" evidence="2">
    <location>
        <begin position="508"/>
        <end position="615"/>
    </location>
</feature>
<reference evidence="3 4" key="1">
    <citation type="submission" date="2024-04" db="EMBL/GenBank/DDBJ databases">
        <authorList>
            <consortium name="Genoscope - CEA"/>
            <person name="William W."/>
        </authorList>
    </citation>
    <scope>NUCLEOTIDE SEQUENCE [LARGE SCALE GENOMIC DNA]</scope>
</reference>
<evidence type="ECO:0000259" key="2">
    <source>
        <dbReference type="Pfam" id="PF00386"/>
    </source>
</evidence>
<feature type="coiled-coil region" evidence="1">
    <location>
        <begin position="172"/>
        <end position="199"/>
    </location>
</feature>
<comment type="caution">
    <text evidence="3">The sequence shown here is derived from an EMBL/GenBank/DDBJ whole genome shotgun (WGS) entry which is preliminary data.</text>
</comment>
<dbReference type="EMBL" id="CAXITT010000616">
    <property type="protein sequence ID" value="CAL1544346.1"/>
    <property type="molecule type" value="Genomic_DNA"/>
</dbReference>
<dbReference type="InterPro" id="IPR001073">
    <property type="entry name" value="C1q_dom"/>
</dbReference>
<gene>
    <name evidence="3" type="ORF">GSLYS_00017859001</name>
</gene>
<evidence type="ECO:0000313" key="4">
    <source>
        <dbReference type="Proteomes" id="UP001497497"/>
    </source>
</evidence>
<dbReference type="SUPFAM" id="SSF49842">
    <property type="entry name" value="TNF-like"/>
    <property type="match status" value="1"/>
</dbReference>
<evidence type="ECO:0000256" key="1">
    <source>
        <dbReference type="SAM" id="Coils"/>
    </source>
</evidence>
<organism evidence="3 4">
    <name type="scientific">Lymnaea stagnalis</name>
    <name type="common">Great pond snail</name>
    <name type="synonym">Helix stagnalis</name>
    <dbReference type="NCBI Taxonomy" id="6523"/>
    <lineage>
        <taxon>Eukaryota</taxon>
        <taxon>Metazoa</taxon>
        <taxon>Spiralia</taxon>
        <taxon>Lophotrochozoa</taxon>
        <taxon>Mollusca</taxon>
        <taxon>Gastropoda</taxon>
        <taxon>Heterobranchia</taxon>
        <taxon>Euthyneura</taxon>
        <taxon>Panpulmonata</taxon>
        <taxon>Hygrophila</taxon>
        <taxon>Lymnaeoidea</taxon>
        <taxon>Lymnaeidae</taxon>
        <taxon>Lymnaea</taxon>
    </lineage>
</organism>
<dbReference type="Gene3D" id="2.60.120.40">
    <property type="match status" value="1"/>
</dbReference>
<dbReference type="InterPro" id="IPR008983">
    <property type="entry name" value="Tumour_necrosis_fac-like_dom"/>
</dbReference>
<evidence type="ECO:0000313" key="3">
    <source>
        <dbReference type="EMBL" id="CAL1544346.1"/>
    </source>
</evidence>
<feature type="coiled-coil region" evidence="1">
    <location>
        <begin position="332"/>
        <end position="415"/>
    </location>
</feature>
<dbReference type="Pfam" id="PF00386">
    <property type="entry name" value="C1q"/>
    <property type="match status" value="1"/>
</dbReference>
<feature type="coiled-coil region" evidence="1">
    <location>
        <begin position="229"/>
        <end position="298"/>
    </location>
</feature>
<dbReference type="AlphaFoldDB" id="A0AAV2IFE1"/>
<proteinExistence type="predicted"/>
<keyword evidence="1" id="KW-0175">Coiled coil</keyword>
<dbReference type="Proteomes" id="UP001497497">
    <property type="component" value="Unassembled WGS sequence"/>
</dbReference>
<keyword evidence="4" id="KW-1185">Reference proteome</keyword>